<name>A0A1W6WYY5_BACTU</name>
<keyword evidence="3" id="KW-1185">Reference proteome</keyword>
<sequence length="102" mass="11711">MEIIKRPIQNIKQADWGVVIWMSAWTSLIALWVIPAQAYTSVGESISFLFSLDFYSVPTVSESILTNMQNKTINLLNIGKVVFWVMTMAMLFMFLFKKPNSK</sequence>
<evidence type="ECO:0000313" key="2">
    <source>
        <dbReference type="EMBL" id="ARP61792.1"/>
    </source>
</evidence>
<dbReference type="Proteomes" id="UP000194143">
    <property type="component" value="Plasmid poh4"/>
</dbReference>
<feature type="transmembrane region" description="Helical" evidence="1">
    <location>
        <begin position="75"/>
        <end position="96"/>
    </location>
</feature>
<reference evidence="2 3" key="1">
    <citation type="submission" date="2017-04" db="EMBL/GenBank/DDBJ databases">
        <title>Complete Genome Sequence of Bacillus thuringiensis type Strain ATCC 10792.</title>
        <authorList>
            <person name="Oh D.-H."/>
            <person name="Park B.-J."/>
            <person name="Shuai W."/>
            <person name="Chelliah R."/>
        </authorList>
    </citation>
    <scope>NUCLEOTIDE SEQUENCE [LARGE SCALE GENOMIC DNA]</scope>
    <source>
        <strain evidence="2 3">ATCC 10792</strain>
        <plasmid evidence="2 3">poh4</plasmid>
    </source>
</reference>
<organism evidence="2 3">
    <name type="scientific">Bacillus thuringiensis</name>
    <dbReference type="NCBI Taxonomy" id="1428"/>
    <lineage>
        <taxon>Bacteria</taxon>
        <taxon>Bacillati</taxon>
        <taxon>Bacillota</taxon>
        <taxon>Bacilli</taxon>
        <taxon>Bacillales</taxon>
        <taxon>Bacillaceae</taxon>
        <taxon>Bacillus</taxon>
        <taxon>Bacillus cereus group</taxon>
    </lineage>
</organism>
<dbReference type="AlphaFoldDB" id="A0A1W6WYY5"/>
<gene>
    <name evidence="2" type="ORF">CAB88_32875</name>
</gene>
<keyword evidence="1" id="KW-1133">Transmembrane helix</keyword>
<keyword evidence="2" id="KW-0614">Plasmid</keyword>
<accession>A0A1W6WYY5</accession>
<geneLocation type="plasmid" evidence="2 3">
    <name>poh4</name>
</geneLocation>
<feature type="transmembrane region" description="Helical" evidence="1">
    <location>
        <begin position="16"/>
        <end position="34"/>
    </location>
</feature>
<protein>
    <submittedName>
        <fullName evidence="2">Uncharacterized protein</fullName>
    </submittedName>
</protein>
<keyword evidence="1" id="KW-0812">Transmembrane</keyword>
<evidence type="ECO:0000313" key="3">
    <source>
        <dbReference type="Proteomes" id="UP000194143"/>
    </source>
</evidence>
<keyword evidence="1" id="KW-0472">Membrane</keyword>
<dbReference type="GeneID" id="67469832"/>
<proteinExistence type="predicted"/>
<dbReference type="RefSeq" id="WP_000402623.1">
    <property type="nucleotide sequence ID" value="NZ_CP021065.1"/>
</dbReference>
<dbReference type="EMBL" id="CP021065">
    <property type="protein sequence ID" value="ARP61792.1"/>
    <property type="molecule type" value="Genomic_DNA"/>
</dbReference>
<evidence type="ECO:0000256" key="1">
    <source>
        <dbReference type="SAM" id="Phobius"/>
    </source>
</evidence>